<evidence type="ECO:0000313" key="8">
    <source>
        <dbReference type="Proteomes" id="UP000031631"/>
    </source>
</evidence>
<dbReference type="InterPro" id="IPR005598">
    <property type="entry name" value="ATP_synth_I"/>
</dbReference>
<accession>A0A7U6GGJ2</accession>
<evidence type="ECO:0000256" key="4">
    <source>
        <dbReference type="ARBA" id="ARBA00022989"/>
    </source>
</evidence>
<keyword evidence="2" id="KW-1003">Cell membrane</keyword>
<evidence type="ECO:0000256" key="1">
    <source>
        <dbReference type="ARBA" id="ARBA00004651"/>
    </source>
</evidence>
<evidence type="ECO:0000256" key="2">
    <source>
        <dbReference type="ARBA" id="ARBA00022475"/>
    </source>
</evidence>
<comment type="subcellular location">
    <subcellularLocation>
        <location evidence="1">Cell membrane</location>
        <topology evidence="1">Multi-pass membrane protein</topology>
    </subcellularLocation>
</comment>
<proteinExistence type="predicted"/>
<dbReference type="EMBL" id="AP012273">
    <property type="protein sequence ID" value="BAO43169.1"/>
    <property type="molecule type" value="Genomic_DNA"/>
</dbReference>
<keyword evidence="3 6" id="KW-0812">Transmembrane</keyword>
<dbReference type="AlphaFoldDB" id="A0A7U6GGJ2"/>
<organism evidence="7 8">
    <name type="scientific">Thiolapillus brandeum</name>
    <dbReference type="NCBI Taxonomy" id="1076588"/>
    <lineage>
        <taxon>Bacteria</taxon>
        <taxon>Pseudomonadati</taxon>
        <taxon>Pseudomonadota</taxon>
        <taxon>Gammaproteobacteria</taxon>
        <taxon>Chromatiales</taxon>
        <taxon>Sedimenticolaceae</taxon>
        <taxon>Thiolapillus</taxon>
    </lineage>
</organism>
<keyword evidence="7" id="KW-0378">Hydrolase</keyword>
<feature type="transmembrane region" description="Helical" evidence="6">
    <location>
        <begin position="20"/>
        <end position="38"/>
    </location>
</feature>
<dbReference type="GO" id="GO:0005886">
    <property type="term" value="C:plasma membrane"/>
    <property type="evidence" value="ECO:0007669"/>
    <property type="project" value="UniProtKB-SubCell"/>
</dbReference>
<dbReference type="EC" id="3.6.3.14" evidence="7"/>
<feature type="transmembrane region" description="Helical" evidence="6">
    <location>
        <begin position="108"/>
        <end position="129"/>
    </location>
</feature>
<dbReference type="KEGG" id="tbn:TBH_C0223"/>
<keyword evidence="8" id="KW-1185">Reference proteome</keyword>
<name>A0A7U6GGJ2_9GAMM</name>
<protein>
    <submittedName>
        <fullName evidence="7">ATP synthase protein I</fullName>
        <ecNumber evidence="7">3.6.3.14</ecNumber>
    </submittedName>
</protein>
<keyword evidence="4 6" id="KW-1133">Transmembrane helix</keyword>
<sequence>MPSGSDDMIQPLDRQRIRKLLMVQGALLCAVTLAALFLGKAAALSAFLGGGTALLANALFAFWVFMPYRAQQPGALVTRFYAAEIGKLVLVGLSFAVIFIWLRPLNAAALFVSFFLVQVVSPVLAHGLARDTQRSS</sequence>
<keyword evidence="5 6" id="KW-0472">Membrane</keyword>
<feature type="transmembrane region" description="Helical" evidence="6">
    <location>
        <begin position="44"/>
        <end position="68"/>
    </location>
</feature>
<evidence type="ECO:0000313" key="7">
    <source>
        <dbReference type="EMBL" id="BAO43169.1"/>
    </source>
</evidence>
<dbReference type="Proteomes" id="UP000031631">
    <property type="component" value="Chromosome"/>
</dbReference>
<evidence type="ECO:0000256" key="3">
    <source>
        <dbReference type="ARBA" id="ARBA00022692"/>
    </source>
</evidence>
<evidence type="ECO:0000256" key="6">
    <source>
        <dbReference type="SAM" id="Phobius"/>
    </source>
</evidence>
<dbReference type="Pfam" id="PF03899">
    <property type="entry name" value="ATP-synt_I"/>
    <property type="match status" value="1"/>
</dbReference>
<dbReference type="GO" id="GO:0016787">
    <property type="term" value="F:hydrolase activity"/>
    <property type="evidence" value="ECO:0007669"/>
    <property type="project" value="UniProtKB-KW"/>
</dbReference>
<reference evidence="7 8" key="1">
    <citation type="journal article" date="2014" name="PLoS ONE">
        <title>Physiological and genomic features of a novel sulfur-oxidizing gammaproteobacterium belonging to a previously uncultivated symbiotic lineage isolated from a hydrothermal vent.</title>
        <authorList>
            <person name="Nunoura T."/>
            <person name="Takaki Y."/>
            <person name="Kazama H."/>
            <person name="Kakuta J."/>
            <person name="Shimamura S."/>
            <person name="Makita H."/>
            <person name="Hirai M."/>
            <person name="Miyazaki M."/>
            <person name="Takai K."/>
        </authorList>
    </citation>
    <scope>NUCLEOTIDE SEQUENCE [LARGE SCALE GENOMIC DNA]</scope>
    <source>
        <strain evidence="7 8">Hiromi1</strain>
    </source>
</reference>
<gene>
    <name evidence="7" type="primary">atpI</name>
    <name evidence="7" type="ORF">TBH_C0223</name>
</gene>
<evidence type="ECO:0000256" key="5">
    <source>
        <dbReference type="ARBA" id="ARBA00023136"/>
    </source>
</evidence>
<feature type="transmembrane region" description="Helical" evidence="6">
    <location>
        <begin position="80"/>
        <end position="102"/>
    </location>
</feature>